<keyword evidence="2 5" id="KW-0812">Transmembrane</keyword>
<protein>
    <recommendedName>
        <fullName evidence="6">Fatty acid hydroxylase domain-containing protein</fullName>
    </recommendedName>
</protein>
<reference evidence="7" key="1">
    <citation type="submission" date="2021-02" db="EMBL/GenBank/DDBJ databases">
        <title>First Annotated Genome of the Yellow-green Alga Tribonema minus.</title>
        <authorList>
            <person name="Mahan K.M."/>
        </authorList>
    </citation>
    <scope>NUCLEOTIDE SEQUENCE</scope>
    <source>
        <strain evidence="7">UTEX B ZZ1240</strain>
    </source>
</reference>
<keyword evidence="8" id="KW-1185">Reference proteome</keyword>
<keyword evidence="4 5" id="KW-0472">Membrane</keyword>
<evidence type="ECO:0000256" key="2">
    <source>
        <dbReference type="ARBA" id="ARBA00022692"/>
    </source>
</evidence>
<evidence type="ECO:0000313" key="7">
    <source>
        <dbReference type="EMBL" id="KAG5181310.1"/>
    </source>
</evidence>
<gene>
    <name evidence="7" type="ORF">JKP88DRAFT_195989</name>
</gene>
<name>A0A835YXK7_9STRA</name>
<evidence type="ECO:0000256" key="5">
    <source>
        <dbReference type="SAM" id="Phobius"/>
    </source>
</evidence>
<dbReference type="Pfam" id="PF04116">
    <property type="entry name" value="FA_hydroxylase"/>
    <property type="match status" value="1"/>
</dbReference>
<dbReference type="GO" id="GO:0016020">
    <property type="term" value="C:membrane"/>
    <property type="evidence" value="ECO:0007669"/>
    <property type="project" value="UniProtKB-SubCell"/>
</dbReference>
<keyword evidence="3 5" id="KW-1133">Transmembrane helix</keyword>
<dbReference type="GO" id="GO:0016491">
    <property type="term" value="F:oxidoreductase activity"/>
    <property type="evidence" value="ECO:0007669"/>
    <property type="project" value="InterPro"/>
</dbReference>
<comment type="subcellular location">
    <subcellularLocation>
        <location evidence="1">Membrane</location>
    </subcellularLocation>
</comment>
<evidence type="ECO:0000256" key="1">
    <source>
        <dbReference type="ARBA" id="ARBA00004370"/>
    </source>
</evidence>
<dbReference type="GO" id="GO:0005506">
    <property type="term" value="F:iron ion binding"/>
    <property type="evidence" value="ECO:0007669"/>
    <property type="project" value="InterPro"/>
</dbReference>
<feature type="transmembrane region" description="Helical" evidence="5">
    <location>
        <begin position="20"/>
        <end position="41"/>
    </location>
</feature>
<dbReference type="GO" id="GO:0008610">
    <property type="term" value="P:lipid biosynthetic process"/>
    <property type="evidence" value="ECO:0007669"/>
    <property type="project" value="InterPro"/>
</dbReference>
<dbReference type="OrthoDB" id="408954at2759"/>
<dbReference type="InterPro" id="IPR050307">
    <property type="entry name" value="Sterol_Desaturase_Related"/>
</dbReference>
<dbReference type="InterPro" id="IPR006694">
    <property type="entry name" value="Fatty_acid_hydroxylase"/>
</dbReference>
<accession>A0A835YXK7</accession>
<dbReference type="PANTHER" id="PTHR11863">
    <property type="entry name" value="STEROL DESATURASE"/>
    <property type="match status" value="1"/>
</dbReference>
<organism evidence="7 8">
    <name type="scientific">Tribonema minus</name>
    <dbReference type="NCBI Taxonomy" id="303371"/>
    <lineage>
        <taxon>Eukaryota</taxon>
        <taxon>Sar</taxon>
        <taxon>Stramenopiles</taxon>
        <taxon>Ochrophyta</taxon>
        <taxon>PX clade</taxon>
        <taxon>Xanthophyceae</taxon>
        <taxon>Tribonematales</taxon>
        <taxon>Tribonemataceae</taxon>
        <taxon>Tribonema</taxon>
    </lineage>
</organism>
<evidence type="ECO:0000256" key="4">
    <source>
        <dbReference type="ARBA" id="ARBA00023136"/>
    </source>
</evidence>
<dbReference type="EMBL" id="JAFCMP010000334">
    <property type="protein sequence ID" value="KAG5181310.1"/>
    <property type="molecule type" value="Genomic_DNA"/>
</dbReference>
<evidence type="ECO:0000259" key="6">
    <source>
        <dbReference type="Pfam" id="PF04116"/>
    </source>
</evidence>
<evidence type="ECO:0000313" key="8">
    <source>
        <dbReference type="Proteomes" id="UP000664859"/>
    </source>
</evidence>
<sequence>MRIRAVAWPTPERSGTGEAAGFAAAAAAQAAWALAAVAWQLTAEYYWHVMNHTPFFYRRFHKYHHYYKSPSPFDDLFIHPVEGFLYYCILFAPAAALPLRRAAFGAYMTLMGMCGLADHSGVRIALGPYDSAEHDLHHSHVNVNFGFPFAWFDRLHGTYLPPADVYE</sequence>
<feature type="domain" description="Fatty acid hydroxylase" evidence="6">
    <location>
        <begin position="34"/>
        <end position="158"/>
    </location>
</feature>
<proteinExistence type="predicted"/>
<comment type="caution">
    <text evidence="7">The sequence shown here is derived from an EMBL/GenBank/DDBJ whole genome shotgun (WGS) entry which is preliminary data.</text>
</comment>
<dbReference type="AlphaFoldDB" id="A0A835YXK7"/>
<evidence type="ECO:0000256" key="3">
    <source>
        <dbReference type="ARBA" id="ARBA00022989"/>
    </source>
</evidence>
<dbReference type="Proteomes" id="UP000664859">
    <property type="component" value="Unassembled WGS sequence"/>
</dbReference>
<feature type="transmembrane region" description="Helical" evidence="5">
    <location>
        <begin position="84"/>
        <end position="103"/>
    </location>
</feature>